<keyword evidence="5" id="KW-0539">Nucleus</keyword>
<dbReference type="SUPFAM" id="SSF57701">
    <property type="entry name" value="Zn2/Cys6 DNA-binding domain"/>
    <property type="match status" value="1"/>
</dbReference>
<dbReference type="PANTHER" id="PTHR31845:SF32">
    <property type="entry name" value="MISCELLANEOUS ZN(II)2CYS6 TRANSCRIPTION FACTOR (EUROFUNG)-RELATED"/>
    <property type="match status" value="1"/>
</dbReference>
<dbReference type="OrthoDB" id="1600564at2759"/>
<dbReference type="InterPro" id="IPR001138">
    <property type="entry name" value="Zn2Cys6_DnaBD"/>
</dbReference>
<accession>A0A1L9SFV2</accession>
<dbReference type="Gene3D" id="4.10.240.10">
    <property type="entry name" value="Zn(2)-C6 fungal-type DNA-binding domain"/>
    <property type="match status" value="1"/>
</dbReference>
<feature type="compositionally biased region" description="Polar residues" evidence="6">
    <location>
        <begin position="88"/>
        <end position="98"/>
    </location>
</feature>
<dbReference type="STRING" id="1073090.A0A1L9SFV2"/>
<dbReference type="GO" id="GO:0000981">
    <property type="term" value="F:DNA-binding transcription factor activity, RNA polymerase II-specific"/>
    <property type="evidence" value="ECO:0007669"/>
    <property type="project" value="InterPro"/>
</dbReference>
<proteinExistence type="predicted"/>
<reference evidence="8" key="1">
    <citation type="journal article" date="2017" name="Genome Biol.">
        <title>Comparative genomics reveals high biological diversity and specific adaptations in the industrially and medically important fungal genus Aspergillus.</title>
        <authorList>
            <person name="de Vries R.P."/>
            <person name="Riley R."/>
            <person name="Wiebenga A."/>
            <person name="Aguilar-Osorio G."/>
            <person name="Amillis S."/>
            <person name="Uchima C.A."/>
            <person name="Anderluh G."/>
            <person name="Asadollahi M."/>
            <person name="Askin M."/>
            <person name="Barry K."/>
            <person name="Battaglia E."/>
            <person name="Bayram O."/>
            <person name="Benocci T."/>
            <person name="Braus-Stromeyer S.A."/>
            <person name="Caldana C."/>
            <person name="Canovas D."/>
            <person name="Cerqueira G.C."/>
            <person name="Chen F."/>
            <person name="Chen W."/>
            <person name="Choi C."/>
            <person name="Clum A."/>
            <person name="Dos Santos R.A."/>
            <person name="Damasio A.R."/>
            <person name="Diallinas G."/>
            <person name="Emri T."/>
            <person name="Fekete E."/>
            <person name="Flipphi M."/>
            <person name="Freyberg S."/>
            <person name="Gallo A."/>
            <person name="Gournas C."/>
            <person name="Habgood R."/>
            <person name="Hainaut M."/>
            <person name="Harispe M.L."/>
            <person name="Henrissat B."/>
            <person name="Hilden K.S."/>
            <person name="Hope R."/>
            <person name="Hossain A."/>
            <person name="Karabika E."/>
            <person name="Karaffa L."/>
            <person name="Karanyi Z."/>
            <person name="Krasevec N."/>
            <person name="Kuo A."/>
            <person name="Kusch H."/>
            <person name="LaButti K."/>
            <person name="Lagendijk E.L."/>
            <person name="Lapidus A."/>
            <person name="Levasseur A."/>
            <person name="Lindquist E."/>
            <person name="Lipzen A."/>
            <person name="Logrieco A.F."/>
            <person name="MacCabe A."/>
            <person name="Maekelae M.R."/>
            <person name="Malavazi I."/>
            <person name="Melin P."/>
            <person name="Meyer V."/>
            <person name="Mielnichuk N."/>
            <person name="Miskei M."/>
            <person name="Molnar A.P."/>
            <person name="Mule G."/>
            <person name="Ngan C.Y."/>
            <person name="Orejas M."/>
            <person name="Orosz E."/>
            <person name="Ouedraogo J.P."/>
            <person name="Overkamp K.M."/>
            <person name="Park H.-S."/>
            <person name="Perrone G."/>
            <person name="Piumi F."/>
            <person name="Punt P.J."/>
            <person name="Ram A.F."/>
            <person name="Ramon A."/>
            <person name="Rauscher S."/>
            <person name="Record E."/>
            <person name="Riano-Pachon D.M."/>
            <person name="Robert V."/>
            <person name="Roehrig J."/>
            <person name="Ruller R."/>
            <person name="Salamov A."/>
            <person name="Salih N.S."/>
            <person name="Samson R.A."/>
            <person name="Sandor E."/>
            <person name="Sanguinetti M."/>
            <person name="Schuetze T."/>
            <person name="Sepcic K."/>
            <person name="Shelest E."/>
            <person name="Sherlock G."/>
            <person name="Sophianopoulou V."/>
            <person name="Squina F.M."/>
            <person name="Sun H."/>
            <person name="Susca A."/>
            <person name="Todd R.B."/>
            <person name="Tsang A."/>
            <person name="Unkles S.E."/>
            <person name="van de Wiele N."/>
            <person name="van Rossen-Uffink D."/>
            <person name="Oliveira J.V."/>
            <person name="Vesth T.C."/>
            <person name="Visser J."/>
            <person name="Yu J.-H."/>
            <person name="Zhou M."/>
            <person name="Andersen M.R."/>
            <person name="Archer D.B."/>
            <person name="Baker S.E."/>
            <person name="Benoit I."/>
            <person name="Brakhage A.A."/>
            <person name="Braus G.H."/>
            <person name="Fischer R."/>
            <person name="Frisvad J.C."/>
            <person name="Goldman G.H."/>
            <person name="Houbraken J."/>
            <person name="Oakley B."/>
            <person name="Pocsi I."/>
            <person name="Scazzocchio C."/>
            <person name="Seiboth B."/>
            <person name="vanKuyk P.A."/>
            <person name="Wortman J."/>
            <person name="Dyer P.S."/>
            <person name="Grigoriev I.V."/>
        </authorList>
    </citation>
    <scope>NUCLEOTIDE SEQUENCE [LARGE SCALE GENOMIC DNA]</scope>
    <source>
        <strain evidence="8">CBS 506.65</strain>
    </source>
</reference>
<evidence type="ECO:0000313" key="8">
    <source>
        <dbReference type="Proteomes" id="UP000184188"/>
    </source>
</evidence>
<keyword evidence="4" id="KW-0804">Transcription</keyword>
<evidence type="ECO:0000313" key="7">
    <source>
        <dbReference type="EMBL" id="OJJ45998.1"/>
    </source>
</evidence>
<dbReference type="RefSeq" id="XP_022580508.1">
    <property type="nucleotide sequence ID" value="XM_022724869.1"/>
</dbReference>
<keyword evidence="2" id="KW-0805">Transcription regulation</keyword>
<evidence type="ECO:0000256" key="4">
    <source>
        <dbReference type="ARBA" id="ARBA00023163"/>
    </source>
</evidence>
<dbReference type="GeneID" id="34611334"/>
<dbReference type="Proteomes" id="UP000184188">
    <property type="component" value="Unassembled WGS sequence"/>
</dbReference>
<dbReference type="VEuPathDB" id="FungiDB:ASPZODRAFT_142635"/>
<evidence type="ECO:0000256" key="5">
    <source>
        <dbReference type="ARBA" id="ARBA00023242"/>
    </source>
</evidence>
<name>A0A1L9SFV2_9EURO</name>
<organism evidence="7 8">
    <name type="scientific">Penicilliopsis zonata CBS 506.65</name>
    <dbReference type="NCBI Taxonomy" id="1073090"/>
    <lineage>
        <taxon>Eukaryota</taxon>
        <taxon>Fungi</taxon>
        <taxon>Dikarya</taxon>
        <taxon>Ascomycota</taxon>
        <taxon>Pezizomycotina</taxon>
        <taxon>Eurotiomycetes</taxon>
        <taxon>Eurotiomycetidae</taxon>
        <taxon>Eurotiales</taxon>
        <taxon>Aspergillaceae</taxon>
        <taxon>Penicilliopsis</taxon>
    </lineage>
</organism>
<sequence length="506" mass="56881">MSKTNRACTNCVRAKAKCSPNVNGTEKCERCLRLNKECIPSAPMRKRRPGSSVAAGKVQALEAKLDSLASLLQTQTLHTLPQALQTPASTSSQPTGQPGQPAESADQTLALFNRLFLFFFPLVRLENTTAAQLQQERPLLWAAISAVATPCVARQRSLSLQMREVIAREAYVKGTCSLDFFNAVTVFAVWDRHRNHNDALLTNLMQQAVASIYELGLHEPPPSDPGLILSYDIKGIPRPSRMTRAETVEERRALLSCYLLSGRNQSLRWTAYFDECLAVLEGNEDDLLLCQLVRLRLLAETAHTAWSGVKHTSDLSSAMLHLRSLKHQLQVFRDNIPPQLLQNKPLLLQLHDTEVTVHEIGLREIFSPGTTGPRVAILLELMQAAHRWADVFLTLQPAELYGMPFSALGQMNRCLVVGFRLNAIDWPGWDRNLFREQLDVPRAFDHIMTAFGRVKDEVPLDTQLEMDVFSVLAAKMTAKQPNWEAELGYLPSFWDFSFDELTMEMF</sequence>
<evidence type="ECO:0000256" key="3">
    <source>
        <dbReference type="ARBA" id="ARBA00023125"/>
    </source>
</evidence>
<evidence type="ECO:0000256" key="2">
    <source>
        <dbReference type="ARBA" id="ARBA00023015"/>
    </source>
</evidence>
<keyword evidence="3" id="KW-0238">DNA-binding</keyword>
<protein>
    <recommendedName>
        <fullName evidence="9">Zn(2)-C6 fungal-type domain-containing protein</fullName>
    </recommendedName>
</protein>
<dbReference type="AlphaFoldDB" id="A0A1L9SFV2"/>
<dbReference type="PANTHER" id="PTHR31845">
    <property type="entry name" value="FINGER DOMAIN PROTEIN, PUTATIVE-RELATED"/>
    <property type="match status" value="1"/>
</dbReference>
<evidence type="ECO:0008006" key="9">
    <source>
        <dbReference type="Google" id="ProtNLM"/>
    </source>
</evidence>
<dbReference type="CDD" id="cd00067">
    <property type="entry name" value="GAL4"/>
    <property type="match status" value="1"/>
</dbReference>
<keyword evidence="8" id="KW-1185">Reference proteome</keyword>
<feature type="region of interest" description="Disordered" evidence="6">
    <location>
        <begin position="84"/>
        <end position="104"/>
    </location>
</feature>
<comment type="subcellular location">
    <subcellularLocation>
        <location evidence="1">Nucleus</location>
    </subcellularLocation>
</comment>
<evidence type="ECO:0000256" key="1">
    <source>
        <dbReference type="ARBA" id="ARBA00004123"/>
    </source>
</evidence>
<dbReference type="GO" id="GO:0000976">
    <property type="term" value="F:transcription cis-regulatory region binding"/>
    <property type="evidence" value="ECO:0007669"/>
    <property type="project" value="TreeGrafter"/>
</dbReference>
<dbReference type="EMBL" id="KV878343">
    <property type="protein sequence ID" value="OJJ45998.1"/>
    <property type="molecule type" value="Genomic_DNA"/>
</dbReference>
<dbReference type="GO" id="GO:0005634">
    <property type="term" value="C:nucleus"/>
    <property type="evidence" value="ECO:0007669"/>
    <property type="project" value="UniProtKB-SubCell"/>
</dbReference>
<dbReference type="GO" id="GO:0008270">
    <property type="term" value="F:zinc ion binding"/>
    <property type="evidence" value="ECO:0007669"/>
    <property type="project" value="InterPro"/>
</dbReference>
<gene>
    <name evidence="7" type="ORF">ASPZODRAFT_142635</name>
</gene>
<dbReference type="InterPro" id="IPR051089">
    <property type="entry name" value="prtT"/>
</dbReference>
<evidence type="ECO:0000256" key="6">
    <source>
        <dbReference type="SAM" id="MobiDB-lite"/>
    </source>
</evidence>
<dbReference type="InterPro" id="IPR036864">
    <property type="entry name" value="Zn2-C6_fun-type_DNA-bd_sf"/>
</dbReference>